<organism evidence="2">
    <name type="scientific">Megaviridae environmental sample</name>
    <dbReference type="NCBI Taxonomy" id="1737588"/>
    <lineage>
        <taxon>Viruses</taxon>
        <taxon>Varidnaviria</taxon>
        <taxon>Bamfordvirae</taxon>
        <taxon>Nucleocytoviricota</taxon>
        <taxon>Megaviricetes</taxon>
        <taxon>Imitervirales</taxon>
        <taxon>Mimiviridae</taxon>
        <taxon>environmental samples</taxon>
    </lineage>
</organism>
<name>A0A5J6VKA9_9VIRU</name>
<proteinExistence type="predicted"/>
<keyword evidence="1" id="KW-1133">Transmembrane helix</keyword>
<protein>
    <submittedName>
        <fullName evidence="2">Uncharacterized protein</fullName>
    </submittedName>
</protein>
<dbReference type="EMBL" id="MN448284">
    <property type="protein sequence ID" value="QFG74238.1"/>
    <property type="molecule type" value="Genomic_DNA"/>
</dbReference>
<evidence type="ECO:0000313" key="2">
    <source>
        <dbReference type="EMBL" id="QFG74238.1"/>
    </source>
</evidence>
<accession>A0A5J6VKA9</accession>
<feature type="transmembrane region" description="Helical" evidence="1">
    <location>
        <begin position="12"/>
        <end position="31"/>
    </location>
</feature>
<keyword evidence="1" id="KW-0812">Transmembrane</keyword>
<evidence type="ECO:0000256" key="1">
    <source>
        <dbReference type="SAM" id="Phobius"/>
    </source>
</evidence>
<keyword evidence="1" id="KW-0472">Membrane</keyword>
<sequence>MIYTLIYYYGKILLYSTIFYTLYYFILNIIINQVSKNMEKLEHHDDLVNKQS</sequence>
<reference evidence="2" key="1">
    <citation type="journal article" date="2019" name="Philos. Trans. R. Soc. Lond., B, Biol. Sci.">
        <title>Targeted metagenomic recovery of four divergent viruses reveals shared and distinctive characteristics of giant viruses of marine eukaryotes.</title>
        <authorList>
            <person name="Needham D.M."/>
            <person name="Poirier C."/>
            <person name="Hehenberger E."/>
            <person name="Jimenez V."/>
            <person name="Swalwell J.E."/>
            <person name="Santoro A.E."/>
            <person name="Worden A.Z."/>
        </authorList>
    </citation>
    <scope>NUCLEOTIDE SEQUENCE</scope>
    <source>
        <strain evidence="2">MPacV-611</strain>
    </source>
</reference>